<evidence type="ECO:0000313" key="2">
    <source>
        <dbReference type="EMBL" id="KDO24280.1"/>
    </source>
</evidence>
<dbReference type="RefSeq" id="XP_012205051.1">
    <property type="nucleotide sequence ID" value="XM_012349661.1"/>
</dbReference>
<dbReference type="AlphaFoldDB" id="A0A067C574"/>
<dbReference type="VEuPathDB" id="FungiDB:SPRG_09917"/>
<organism evidence="2 3">
    <name type="scientific">Saprolegnia parasitica (strain CBS 223.65)</name>
    <dbReference type="NCBI Taxonomy" id="695850"/>
    <lineage>
        <taxon>Eukaryota</taxon>
        <taxon>Sar</taxon>
        <taxon>Stramenopiles</taxon>
        <taxon>Oomycota</taxon>
        <taxon>Saprolegniomycetes</taxon>
        <taxon>Saprolegniales</taxon>
        <taxon>Saprolegniaceae</taxon>
        <taxon>Saprolegnia</taxon>
    </lineage>
</organism>
<keyword evidence="3" id="KW-1185">Reference proteome</keyword>
<evidence type="ECO:0000256" key="1">
    <source>
        <dbReference type="ARBA" id="ARBA00006658"/>
    </source>
</evidence>
<dbReference type="GeneID" id="24132056"/>
<name>A0A067C574_SAPPC</name>
<evidence type="ECO:0008006" key="4">
    <source>
        <dbReference type="Google" id="ProtNLM"/>
    </source>
</evidence>
<sequence length="254" mass="28751">MAQEAVVDGRHVFAYAGWTFETIKRGALSSSERSAMSDRFRLPHVPLPEMLFGDNLLQATHEASGWRVAFRAEDALATWATAQREAHNVEATAFDVTYTCAYRGTLSEHATPQPTCETLPLDRLREHAAILFYDDVILFEDDVRDLGDVECSVKLRVMPFGFLILCRFFARVDNKCVKLHDARYYHSFGTTYVLRDYETRHAQHSELQTVDTPMGIVPTANVVYEAITPQHAETERLALAPDDVDLVRAEPTRT</sequence>
<dbReference type="OMA" id="YYCRIDE"/>
<dbReference type="PANTHER" id="PTHR21021:SF16">
    <property type="entry name" value="TIP41-LIKE PROTEIN"/>
    <property type="match status" value="1"/>
</dbReference>
<dbReference type="InterPro" id="IPR007303">
    <property type="entry name" value="TIP41-like"/>
</dbReference>
<dbReference type="KEGG" id="spar:SPRG_09917"/>
<accession>A0A067C574</accession>
<gene>
    <name evidence="2" type="ORF">SPRG_09917</name>
</gene>
<dbReference type="Pfam" id="PF04176">
    <property type="entry name" value="TIP41"/>
    <property type="match status" value="1"/>
</dbReference>
<evidence type="ECO:0000313" key="3">
    <source>
        <dbReference type="Proteomes" id="UP000030745"/>
    </source>
</evidence>
<dbReference type="OrthoDB" id="10253878at2759"/>
<reference evidence="2 3" key="1">
    <citation type="journal article" date="2013" name="PLoS Genet.">
        <title>Distinctive expansion of potential virulence genes in the genome of the oomycete fish pathogen Saprolegnia parasitica.</title>
        <authorList>
            <person name="Jiang R.H."/>
            <person name="de Bruijn I."/>
            <person name="Haas B.J."/>
            <person name="Belmonte R."/>
            <person name="Lobach L."/>
            <person name="Christie J."/>
            <person name="van den Ackerveken G."/>
            <person name="Bottin A."/>
            <person name="Bulone V."/>
            <person name="Diaz-Moreno S.M."/>
            <person name="Dumas B."/>
            <person name="Fan L."/>
            <person name="Gaulin E."/>
            <person name="Govers F."/>
            <person name="Grenville-Briggs L.J."/>
            <person name="Horner N.R."/>
            <person name="Levin J.Z."/>
            <person name="Mammella M."/>
            <person name="Meijer H.J."/>
            <person name="Morris P."/>
            <person name="Nusbaum C."/>
            <person name="Oome S."/>
            <person name="Phillips A.J."/>
            <person name="van Rooyen D."/>
            <person name="Rzeszutek E."/>
            <person name="Saraiva M."/>
            <person name="Secombes C.J."/>
            <person name="Seidl M.F."/>
            <person name="Snel B."/>
            <person name="Stassen J.H."/>
            <person name="Sykes S."/>
            <person name="Tripathy S."/>
            <person name="van den Berg H."/>
            <person name="Vega-Arreguin J.C."/>
            <person name="Wawra S."/>
            <person name="Young S.K."/>
            <person name="Zeng Q."/>
            <person name="Dieguez-Uribeondo J."/>
            <person name="Russ C."/>
            <person name="Tyler B.M."/>
            <person name="van West P."/>
        </authorList>
    </citation>
    <scope>NUCLEOTIDE SEQUENCE [LARGE SCALE GENOMIC DNA]</scope>
    <source>
        <strain evidence="2 3">CBS 223.65</strain>
    </source>
</reference>
<protein>
    <recommendedName>
        <fullName evidence="4">TIP41-like protein</fullName>
    </recommendedName>
</protein>
<dbReference type="GO" id="GO:0031929">
    <property type="term" value="P:TOR signaling"/>
    <property type="evidence" value="ECO:0007669"/>
    <property type="project" value="TreeGrafter"/>
</dbReference>
<dbReference type="Proteomes" id="UP000030745">
    <property type="component" value="Unassembled WGS sequence"/>
</dbReference>
<dbReference type="EMBL" id="KK583244">
    <property type="protein sequence ID" value="KDO24280.1"/>
    <property type="molecule type" value="Genomic_DNA"/>
</dbReference>
<dbReference type="InterPro" id="IPR051330">
    <property type="entry name" value="Phosphatase_reg/MetRdx"/>
</dbReference>
<dbReference type="GO" id="GO:0005829">
    <property type="term" value="C:cytosol"/>
    <property type="evidence" value="ECO:0007669"/>
    <property type="project" value="TreeGrafter"/>
</dbReference>
<dbReference type="PANTHER" id="PTHR21021">
    <property type="entry name" value="GAF/PUTATIVE CYTOSKELETAL PROTEIN"/>
    <property type="match status" value="1"/>
</dbReference>
<proteinExistence type="inferred from homology"/>
<comment type="similarity">
    <text evidence="1">Belongs to the TIP41 family.</text>
</comment>